<proteinExistence type="predicted"/>
<dbReference type="GO" id="GO:0009986">
    <property type="term" value="C:cell surface"/>
    <property type="evidence" value="ECO:0007669"/>
    <property type="project" value="TreeGrafter"/>
</dbReference>
<name>A0A8J8NEF4_HALGN</name>
<dbReference type="GO" id="GO:0005102">
    <property type="term" value="F:signaling receptor binding"/>
    <property type="evidence" value="ECO:0007669"/>
    <property type="project" value="TreeGrafter"/>
</dbReference>
<accession>A0A8J8NEF4</accession>
<dbReference type="Gene3D" id="2.10.25.10">
    <property type="entry name" value="Laminin"/>
    <property type="match status" value="3"/>
</dbReference>
<feature type="domain" description="EGF-like" evidence="4">
    <location>
        <begin position="113"/>
        <end position="144"/>
    </location>
</feature>
<dbReference type="InterPro" id="IPR000742">
    <property type="entry name" value="EGF"/>
</dbReference>
<dbReference type="GO" id="GO:0005576">
    <property type="term" value="C:extracellular region"/>
    <property type="evidence" value="ECO:0007669"/>
    <property type="project" value="TreeGrafter"/>
</dbReference>
<dbReference type="EMBL" id="RRYP01019315">
    <property type="protein sequence ID" value="TNV73284.1"/>
    <property type="molecule type" value="Genomic_DNA"/>
</dbReference>
<evidence type="ECO:0000313" key="6">
    <source>
        <dbReference type="Proteomes" id="UP000785679"/>
    </source>
</evidence>
<keyword evidence="6" id="KW-1185">Reference proteome</keyword>
<organism evidence="5 6">
    <name type="scientific">Halteria grandinella</name>
    <dbReference type="NCBI Taxonomy" id="5974"/>
    <lineage>
        <taxon>Eukaryota</taxon>
        <taxon>Sar</taxon>
        <taxon>Alveolata</taxon>
        <taxon>Ciliophora</taxon>
        <taxon>Intramacronucleata</taxon>
        <taxon>Spirotrichea</taxon>
        <taxon>Stichotrichia</taxon>
        <taxon>Sporadotrichida</taxon>
        <taxon>Halteriidae</taxon>
        <taxon>Halteria</taxon>
    </lineage>
</organism>
<dbReference type="PANTHER" id="PTHR14949">
    <property type="entry name" value="EGF-LIKE-DOMAIN, MULTIPLE 7, 8"/>
    <property type="match status" value="1"/>
</dbReference>
<comment type="caution">
    <text evidence="3">Lacks conserved residue(s) required for the propagation of feature annotation.</text>
</comment>
<dbReference type="PROSITE" id="PS50026">
    <property type="entry name" value="EGF_3"/>
    <property type="match status" value="1"/>
</dbReference>
<reference evidence="5" key="1">
    <citation type="submission" date="2019-06" db="EMBL/GenBank/DDBJ databases">
        <authorList>
            <person name="Zheng W."/>
        </authorList>
    </citation>
    <scope>NUCLEOTIDE SEQUENCE</scope>
    <source>
        <strain evidence="5">QDHG01</strain>
    </source>
</reference>
<evidence type="ECO:0000313" key="5">
    <source>
        <dbReference type="EMBL" id="TNV73284.1"/>
    </source>
</evidence>
<comment type="caution">
    <text evidence="5">The sequence shown here is derived from an EMBL/GenBank/DDBJ whole genome shotgun (WGS) entry which is preliminary data.</text>
</comment>
<protein>
    <recommendedName>
        <fullName evidence="4">EGF-like domain-containing protein</fullName>
    </recommendedName>
</protein>
<dbReference type="OrthoDB" id="407380at2759"/>
<keyword evidence="2 3" id="KW-1015">Disulfide bond</keyword>
<dbReference type="PROSITE" id="PS01186">
    <property type="entry name" value="EGF_2"/>
    <property type="match status" value="2"/>
</dbReference>
<evidence type="ECO:0000259" key="4">
    <source>
        <dbReference type="PROSITE" id="PS50026"/>
    </source>
</evidence>
<keyword evidence="3" id="KW-0245">EGF-like domain</keyword>
<evidence type="ECO:0000256" key="3">
    <source>
        <dbReference type="PROSITE-ProRule" id="PRU00076"/>
    </source>
</evidence>
<sequence length="292" mass="31947">MGDTRTINKFCGKDPVYSVVHDNTPGLHFPGCGLTQDQCTTLPCCEDALRYEFRNGSCNSTTGKYYLFSEATYSNTEQSTNCLTYFDTCFKKVMKDKGQCCECLKGWAGFDCETPVCSPPCVHGTCIGPDDCSCQTGWTGPICSIGICSKCVYGVCRAPDSCWCFYGYEGADCNTSISDPPCQHGNSVMPNLTCNCSVGWTGPICDVPDCPQGCGYGYCVDQQVCECFPGYYTTQNLTSECDGIDCKSYHPECIHCNFSKCSECDTNYVLSDDGLTCHSCKELYEPLCLSCD</sequence>
<keyword evidence="1" id="KW-0732">Signal</keyword>
<evidence type="ECO:0000256" key="1">
    <source>
        <dbReference type="ARBA" id="ARBA00022729"/>
    </source>
</evidence>
<evidence type="ECO:0000256" key="2">
    <source>
        <dbReference type="ARBA" id="ARBA00023157"/>
    </source>
</evidence>
<feature type="disulfide bond" evidence="3">
    <location>
        <begin position="134"/>
        <end position="143"/>
    </location>
</feature>
<dbReference type="SMART" id="SM00181">
    <property type="entry name" value="EGF"/>
    <property type="match status" value="4"/>
</dbReference>
<dbReference type="PANTHER" id="PTHR14949:SF56">
    <property type="entry name" value="EGF-LIKE-DOMAIN, MULTIPLE 7"/>
    <property type="match status" value="1"/>
</dbReference>
<dbReference type="InterPro" id="IPR050969">
    <property type="entry name" value="Dev_Signal_Modulators"/>
</dbReference>
<dbReference type="Proteomes" id="UP000785679">
    <property type="component" value="Unassembled WGS sequence"/>
</dbReference>
<dbReference type="PROSITE" id="PS00022">
    <property type="entry name" value="EGF_1"/>
    <property type="match status" value="2"/>
</dbReference>
<dbReference type="AlphaFoldDB" id="A0A8J8NEF4"/>
<gene>
    <name evidence="5" type="ORF">FGO68_gene16400</name>
</gene>